<name>A0A427BBN0_ENSVE</name>
<accession>A0A427BBN0</accession>
<sequence>MLRWIWLLQIWLEQVRFSIWTLCYLLSKHSLSSQQMQVKPSSQPIIVSLPICHTDGSLLSMQKLCYIAADYDAELRKNTQGSCEVAGEGWFTLSKERFQTGEILFQPHIGGV</sequence>
<dbReference type="Gene3D" id="3.90.640.10">
    <property type="entry name" value="Actin, Chain A, domain 4"/>
    <property type="match status" value="1"/>
</dbReference>
<dbReference type="Proteomes" id="UP000287651">
    <property type="component" value="Unassembled WGS sequence"/>
</dbReference>
<organism evidence="1 2">
    <name type="scientific">Ensete ventricosum</name>
    <name type="common">Abyssinian banana</name>
    <name type="synonym">Musa ensete</name>
    <dbReference type="NCBI Taxonomy" id="4639"/>
    <lineage>
        <taxon>Eukaryota</taxon>
        <taxon>Viridiplantae</taxon>
        <taxon>Streptophyta</taxon>
        <taxon>Embryophyta</taxon>
        <taxon>Tracheophyta</taxon>
        <taxon>Spermatophyta</taxon>
        <taxon>Magnoliopsida</taxon>
        <taxon>Liliopsida</taxon>
        <taxon>Zingiberales</taxon>
        <taxon>Musaceae</taxon>
        <taxon>Ensete</taxon>
    </lineage>
</organism>
<dbReference type="EMBL" id="AMZH03000054">
    <property type="protein sequence ID" value="RRT85833.1"/>
    <property type="molecule type" value="Genomic_DNA"/>
</dbReference>
<reference evidence="1 2" key="1">
    <citation type="journal article" date="2014" name="Agronomy (Basel)">
        <title>A Draft Genome Sequence for Ensete ventricosum, the Drought-Tolerant Tree Against Hunger.</title>
        <authorList>
            <person name="Harrison J."/>
            <person name="Moore K.A."/>
            <person name="Paszkiewicz K."/>
            <person name="Jones T."/>
            <person name="Grant M."/>
            <person name="Ambacheew D."/>
            <person name="Muzemil S."/>
            <person name="Studholme D.J."/>
        </authorList>
    </citation>
    <scope>NUCLEOTIDE SEQUENCE [LARGE SCALE GENOMIC DNA]</scope>
</reference>
<dbReference type="AlphaFoldDB" id="A0A427BBN0"/>
<evidence type="ECO:0000313" key="1">
    <source>
        <dbReference type="EMBL" id="RRT85833.1"/>
    </source>
</evidence>
<gene>
    <name evidence="1" type="ORF">B296_00001896</name>
</gene>
<comment type="caution">
    <text evidence="1">The sequence shown here is derived from an EMBL/GenBank/DDBJ whole genome shotgun (WGS) entry which is preliminary data.</text>
</comment>
<protein>
    <submittedName>
        <fullName evidence="1">Uncharacterized protein</fullName>
    </submittedName>
</protein>
<evidence type="ECO:0000313" key="2">
    <source>
        <dbReference type="Proteomes" id="UP000287651"/>
    </source>
</evidence>
<proteinExistence type="predicted"/>